<dbReference type="STRING" id="151894.SAMN04488524_2230"/>
<reference evidence="3" key="1">
    <citation type="submission" date="2017-04" db="EMBL/GenBank/DDBJ databases">
        <authorList>
            <person name="Varghese N."/>
            <person name="Submissions S."/>
        </authorList>
    </citation>
    <scope>NUCLEOTIDE SEQUENCE [LARGE SCALE GENOMIC DNA]</scope>
    <source>
        <strain evidence="3">DSM 12126</strain>
    </source>
</reference>
<dbReference type="RefSeq" id="WP_084238446.1">
    <property type="nucleotide sequence ID" value="NZ_FWXT01000001.1"/>
</dbReference>
<keyword evidence="1" id="KW-0812">Transmembrane</keyword>
<gene>
    <name evidence="2" type="ORF">SAMN04488524_2230</name>
</gene>
<feature type="transmembrane region" description="Helical" evidence="1">
    <location>
        <begin position="32"/>
        <end position="52"/>
    </location>
</feature>
<name>A0A1W2BDX4_9SPHI</name>
<dbReference type="EMBL" id="FWXT01000001">
    <property type="protein sequence ID" value="SMC70588.1"/>
    <property type="molecule type" value="Genomic_DNA"/>
</dbReference>
<accession>A0A1W2BDX4</accession>
<keyword evidence="1" id="KW-0472">Membrane</keyword>
<evidence type="ECO:0000256" key="1">
    <source>
        <dbReference type="SAM" id="Phobius"/>
    </source>
</evidence>
<keyword evidence="3" id="KW-1185">Reference proteome</keyword>
<dbReference type="InterPro" id="IPR045938">
    <property type="entry name" value="DUF6358"/>
</dbReference>
<dbReference type="Pfam" id="PF19885">
    <property type="entry name" value="DUF6358"/>
    <property type="match status" value="1"/>
</dbReference>
<evidence type="ECO:0000313" key="2">
    <source>
        <dbReference type="EMBL" id="SMC70588.1"/>
    </source>
</evidence>
<organism evidence="2 3">
    <name type="scientific">Pedobacter africanus</name>
    <dbReference type="NCBI Taxonomy" id="151894"/>
    <lineage>
        <taxon>Bacteria</taxon>
        <taxon>Pseudomonadati</taxon>
        <taxon>Bacteroidota</taxon>
        <taxon>Sphingobacteriia</taxon>
        <taxon>Sphingobacteriales</taxon>
        <taxon>Sphingobacteriaceae</taxon>
        <taxon>Pedobacter</taxon>
    </lineage>
</organism>
<keyword evidence="1" id="KW-1133">Transmembrane helix</keyword>
<sequence length="62" mass="7119">MGKKIALNVFYNLGIIISVFGMVWGYNNAKYLAIALFVVTAAFFVYLKVQLVKEMRNTLKRK</sequence>
<dbReference type="OrthoDB" id="773226at2"/>
<evidence type="ECO:0000313" key="3">
    <source>
        <dbReference type="Proteomes" id="UP000192756"/>
    </source>
</evidence>
<dbReference type="AlphaFoldDB" id="A0A1W2BDX4"/>
<proteinExistence type="predicted"/>
<protein>
    <submittedName>
        <fullName evidence="2">Uncharacterized protein</fullName>
    </submittedName>
</protein>
<dbReference type="Proteomes" id="UP000192756">
    <property type="component" value="Unassembled WGS sequence"/>
</dbReference>
<feature type="transmembrane region" description="Helical" evidence="1">
    <location>
        <begin position="7"/>
        <end position="26"/>
    </location>
</feature>